<gene>
    <name evidence="2" type="ORF">H9638_09115</name>
</gene>
<accession>A0ABR8YIA3</accession>
<reference evidence="2 3" key="1">
    <citation type="submission" date="2020-08" db="EMBL/GenBank/DDBJ databases">
        <title>A Genomic Blueprint of the Chicken Gut Microbiome.</title>
        <authorList>
            <person name="Gilroy R."/>
            <person name="Ravi A."/>
            <person name="Getino M."/>
            <person name="Pursley I."/>
            <person name="Horton D.L."/>
            <person name="Alikhan N.-F."/>
            <person name="Baker D."/>
            <person name="Gharbi K."/>
            <person name="Hall N."/>
            <person name="Watson M."/>
            <person name="Adriaenssens E.M."/>
            <person name="Foster-Nyarko E."/>
            <person name="Jarju S."/>
            <person name="Secka A."/>
            <person name="Antonio M."/>
            <person name="Oren A."/>
            <person name="Chaudhuri R."/>
            <person name="La Ragione R.M."/>
            <person name="Hildebrand F."/>
            <person name="Pallen M.J."/>
        </authorList>
    </citation>
    <scope>NUCLEOTIDE SEQUENCE [LARGE SCALE GENOMIC DNA]</scope>
    <source>
        <strain evidence="2 3">Sa2BUA2</strain>
    </source>
</reference>
<comment type="caution">
    <text evidence="2">The sequence shown here is derived from an EMBL/GenBank/DDBJ whole genome shotgun (WGS) entry which is preliminary data.</text>
</comment>
<protein>
    <submittedName>
        <fullName evidence="2">Class II fructose-bisphosphate aldolase</fullName>
    </submittedName>
</protein>
<keyword evidence="3" id="KW-1185">Reference proteome</keyword>
<proteinExistence type="predicted"/>
<evidence type="ECO:0000313" key="2">
    <source>
        <dbReference type="EMBL" id="MBD8043963.1"/>
    </source>
</evidence>
<organism evidence="2 3">
    <name type="scientific">Arthrobacter pullicola</name>
    <dbReference type="NCBI Taxonomy" id="2762224"/>
    <lineage>
        <taxon>Bacteria</taxon>
        <taxon>Bacillati</taxon>
        <taxon>Actinomycetota</taxon>
        <taxon>Actinomycetes</taxon>
        <taxon>Micrococcales</taxon>
        <taxon>Micrococcaceae</taxon>
        <taxon>Arthrobacter</taxon>
    </lineage>
</organism>
<dbReference type="Gene3D" id="3.20.20.70">
    <property type="entry name" value="Aldolase class I"/>
    <property type="match status" value="1"/>
</dbReference>
<sequence length="289" mass="28301">MRARLNDVVAGELADGGAVPALTCYDFTTALAVVGAAEEAGQPVILLVAPKTAAGPGGMRLISALRGLADAASVPVLVQLDHAADPQLILAAATAGADSVLADGSSLEPAANAAFVAGVVRSLAGLDIVVEAELGALPGDEDDASAAAEADPAAGMTDPALVAGFLAASGAGLLAVAVGNVHGNYKGEPHLDWNRLGAVKAAAGTVPLVLHGASGLDEADLARAAAAGIGKVNINTELRTSTLAAVAEALPGMQAAGQNMLGLLGVWRGSAAATAAWALELLRPGTRNL</sequence>
<dbReference type="RefSeq" id="WP_191746900.1">
    <property type="nucleotide sequence ID" value="NZ_JACSQC010000004.1"/>
</dbReference>
<dbReference type="SUPFAM" id="SSF51569">
    <property type="entry name" value="Aldolase"/>
    <property type="match status" value="1"/>
</dbReference>
<dbReference type="EMBL" id="JACSQC010000004">
    <property type="protein sequence ID" value="MBD8043963.1"/>
    <property type="molecule type" value="Genomic_DNA"/>
</dbReference>
<dbReference type="PANTHER" id="PTHR30304">
    <property type="entry name" value="D-TAGATOSE-1,6-BISPHOSPHATE ALDOLASE"/>
    <property type="match status" value="1"/>
</dbReference>
<dbReference type="InterPro" id="IPR050246">
    <property type="entry name" value="Class_II_FBP_aldolase"/>
</dbReference>
<dbReference type="InterPro" id="IPR013785">
    <property type="entry name" value="Aldolase_TIM"/>
</dbReference>
<comment type="cofactor">
    <cofactor evidence="1">
        <name>Zn(2+)</name>
        <dbReference type="ChEBI" id="CHEBI:29105"/>
    </cofactor>
</comment>
<name>A0ABR8YIA3_9MICC</name>
<dbReference type="Pfam" id="PF01116">
    <property type="entry name" value="F_bP_aldolase"/>
    <property type="match status" value="1"/>
</dbReference>
<dbReference type="InterPro" id="IPR000771">
    <property type="entry name" value="FBA_II"/>
</dbReference>
<dbReference type="PIRSF" id="PIRSF001359">
    <property type="entry name" value="F_bP_aldolase_II"/>
    <property type="match status" value="1"/>
</dbReference>
<evidence type="ECO:0000256" key="1">
    <source>
        <dbReference type="ARBA" id="ARBA00001947"/>
    </source>
</evidence>
<dbReference type="PANTHER" id="PTHR30304:SF0">
    <property type="entry name" value="D-TAGATOSE-1,6-BISPHOSPHATE ALDOLASE SUBUNIT GATY-RELATED"/>
    <property type="match status" value="1"/>
</dbReference>
<evidence type="ECO:0000313" key="3">
    <source>
        <dbReference type="Proteomes" id="UP000652763"/>
    </source>
</evidence>
<dbReference type="Proteomes" id="UP000652763">
    <property type="component" value="Unassembled WGS sequence"/>
</dbReference>